<dbReference type="Gene3D" id="3.30.450.40">
    <property type="match status" value="1"/>
</dbReference>
<dbReference type="InterPro" id="IPR029787">
    <property type="entry name" value="Nucleotide_cyclase"/>
</dbReference>
<accession>A0AA50KNW0</accession>
<dbReference type="SMART" id="SM00065">
    <property type="entry name" value="GAF"/>
    <property type="match status" value="1"/>
</dbReference>
<dbReference type="InterPro" id="IPR029016">
    <property type="entry name" value="GAF-like_dom_sf"/>
</dbReference>
<dbReference type="Pfam" id="PF00990">
    <property type="entry name" value="GGDEF"/>
    <property type="match status" value="1"/>
</dbReference>
<dbReference type="PANTHER" id="PTHR45138:SF9">
    <property type="entry name" value="DIGUANYLATE CYCLASE DGCM-RELATED"/>
    <property type="match status" value="1"/>
</dbReference>
<dbReference type="Proteomes" id="UP001223802">
    <property type="component" value="Chromosome"/>
</dbReference>
<feature type="domain" description="GGDEF" evidence="4">
    <location>
        <begin position="216"/>
        <end position="349"/>
    </location>
</feature>
<comment type="cofactor">
    <cofactor evidence="1">
        <name>Mg(2+)</name>
        <dbReference type="ChEBI" id="CHEBI:18420"/>
    </cofactor>
</comment>
<dbReference type="NCBIfam" id="TIGR00254">
    <property type="entry name" value="GGDEF"/>
    <property type="match status" value="1"/>
</dbReference>
<proteinExistence type="predicted"/>
<name>A0AA50KNW0_9GAMM</name>
<comment type="catalytic activity">
    <reaction evidence="3">
        <text>2 GTP = 3',3'-c-di-GMP + 2 diphosphate</text>
        <dbReference type="Rhea" id="RHEA:24898"/>
        <dbReference type="ChEBI" id="CHEBI:33019"/>
        <dbReference type="ChEBI" id="CHEBI:37565"/>
        <dbReference type="ChEBI" id="CHEBI:58805"/>
        <dbReference type="EC" id="2.7.7.65"/>
    </reaction>
</comment>
<evidence type="ECO:0000259" key="4">
    <source>
        <dbReference type="PROSITE" id="PS50887"/>
    </source>
</evidence>
<dbReference type="GO" id="GO:0052621">
    <property type="term" value="F:diguanylate cyclase activity"/>
    <property type="evidence" value="ECO:0007669"/>
    <property type="project" value="UniProtKB-EC"/>
</dbReference>
<dbReference type="EMBL" id="CP118224">
    <property type="protein sequence ID" value="WMC11009.1"/>
    <property type="molecule type" value="Genomic_DNA"/>
</dbReference>
<evidence type="ECO:0000256" key="3">
    <source>
        <dbReference type="ARBA" id="ARBA00034247"/>
    </source>
</evidence>
<sequence length="361" mass="40511">MPKSCRNDNAQAQRLAALAAYEILDTPPEAAFDEITELAALICDVPAAVINFIDRDRQWFKSERGLGIRETPLDISICAHVILQSELFVVPDIRLDPRFAHFPLVTGEPHLRFYAGALLKSPDGIPIGTLCVLDYQPRELSQKQRTALITLANQVMANLELMRAHRAQATLIQELQSAQKELMHLASTDPLTGLFNRRAMEERLNQARAPGWQRGTPATLMLMDLDHFKAINDEFGHETGDRVIAHFAGICKKVFRQSDVIGRWGGEEFIVLLPDTTEDEARQAAARLHRSLRRSPLACDDYRSLYITVSAGLCGLSSDRELEHTLRLADRLLYQAKRSGRNRTVYESQQDGQHSAHTGIP</sequence>
<dbReference type="SMART" id="SM00267">
    <property type="entry name" value="GGDEF"/>
    <property type="match status" value="1"/>
</dbReference>
<evidence type="ECO:0000313" key="5">
    <source>
        <dbReference type="EMBL" id="WMC11009.1"/>
    </source>
</evidence>
<dbReference type="SUPFAM" id="SSF55781">
    <property type="entry name" value="GAF domain-like"/>
    <property type="match status" value="1"/>
</dbReference>
<reference evidence="5 6" key="1">
    <citation type="submission" date="2023-02" db="EMBL/GenBank/DDBJ databases">
        <title>Complete genome sequence of a novel bacterium Oceanimonas sp. NTOU-MSR1 isolated from marine coast sediment.</title>
        <authorList>
            <person name="Yang H.-T."/>
            <person name="Chen Y.-L."/>
            <person name="Ho Y.-N."/>
        </authorList>
    </citation>
    <scope>NUCLEOTIDE SEQUENCE [LARGE SCALE GENOMIC DNA]</scope>
    <source>
        <strain evidence="5 6">NTOU-MSR1</strain>
    </source>
</reference>
<keyword evidence="6" id="KW-1185">Reference proteome</keyword>
<gene>
    <name evidence="5" type="ORF">PU634_01190</name>
</gene>
<dbReference type="PROSITE" id="PS50887">
    <property type="entry name" value="GGDEF"/>
    <property type="match status" value="1"/>
</dbReference>
<dbReference type="Gene3D" id="3.30.70.270">
    <property type="match status" value="1"/>
</dbReference>
<dbReference type="PANTHER" id="PTHR45138">
    <property type="entry name" value="REGULATORY COMPONENTS OF SENSORY TRANSDUCTION SYSTEM"/>
    <property type="match status" value="1"/>
</dbReference>
<organism evidence="5 6">
    <name type="scientific">Oceanimonas pelagia</name>
    <dbReference type="NCBI Taxonomy" id="3028314"/>
    <lineage>
        <taxon>Bacteria</taxon>
        <taxon>Pseudomonadati</taxon>
        <taxon>Pseudomonadota</taxon>
        <taxon>Gammaproteobacteria</taxon>
        <taxon>Aeromonadales</taxon>
        <taxon>Aeromonadaceae</taxon>
        <taxon>Oceanimonas</taxon>
    </lineage>
</organism>
<dbReference type="EC" id="2.7.7.65" evidence="2"/>
<evidence type="ECO:0000256" key="2">
    <source>
        <dbReference type="ARBA" id="ARBA00012528"/>
    </source>
</evidence>
<evidence type="ECO:0000313" key="6">
    <source>
        <dbReference type="Proteomes" id="UP001223802"/>
    </source>
</evidence>
<dbReference type="InterPro" id="IPR043128">
    <property type="entry name" value="Rev_trsase/Diguanyl_cyclase"/>
</dbReference>
<dbReference type="InterPro" id="IPR050469">
    <property type="entry name" value="Diguanylate_Cyclase"/>
</dbReference>
<dbReference type="Pfam" id="PF01590">
    <property type="entry name" value="GAF"/>
    <property type="match status" value="1"/>
</dbReference>
<protein>
    <recommendedName>
        <fullName evidence="2">diguanylate cyclase</fullName>
        <ecNumber evidence="2">2.7.7.65</ecNumber>
    </recommendedName>
</protein>
<dbReference type="SUPFAM" id="SSF55073">
    <property type="entry name" value="Nucleotide cyclase"/>
    <property type="match status" value="1"/>
</dbReference>
<dbReference type="InterPro" id="IPR003018">
    <property type="entry name" value="GAF"/>
</dbReference>
<dbReference type="RefSeq" id="WP_306762261.1">
    <property type="nucleotide sequence ID" value="NZ_CP118224.1"/>
</dbReference>
<evidence type="ECO:0000256" key="1">
    <source>
        <dbReference type="ARBA" id="ARBA00001946"/>
    </source>
</evidence>
<dbReference type="KEGG" id="ope:PU634_01190"/>
<dbReference type="CDD" id="cd01949">
    <property type="entry name" value="GGDEF"/>
    <property type="match status" value="1"/>
</dbReference>
<dbReference type="FunFam" id="3.30.70.270:FF:000001">
    <property type="entry name" value="Diguanylate cyclase domain protein"/>
    <property type="match status" value="1"/>
</dbReference>
<dbReference type="AlphaFoldDB" id="A0AA50KNW0"/>
<dbReference type="InterPro" id="IPR000160">
    <property type="entry name" value="GGDEF_dom"/>
</dbReference>